<dbReference type="EMBL" id="KQ976542">
    <property type="protein sequence ID" value="KYM81047.1"/>
    <property type="molecule type" value="Genomic_DNA"/>
</dbReference>
<dbReference type="AlphaFoldDB" id="A0A195B9Y5"/>
<sequence>MWWLGLIYTRERRKYHGKSIARPKEKEIGKREHGSCGVTGNCRQDESRRNPVSDFVGNLRSRSRRYRNIYGEKVIRYSRKKVATTPSCHRECCYY</sequence>
<evidence type="ECO:0000256" key="1">
    <source>
        <dbReference type="SAM" id="MobiDB-lite"/>
    </source>
</evidence>
<evidence type="ECO:0000313" key="2">
    <source>
        <dbReference type="EMBL" id="KYM81047.1"/>
    </source>
</evidence>
<accession>A0A195B9Y5</accession>
<reference evidence="2 3" key="1">
    <citation type="submission" date="2015-09" db="EMBL/GenBank/DDBJ databases">
        <title>Atta colombica WGS genome.</title>
        <authorList>
            <person name="Nygaard S."/>
            <person name="Hu H."/>
            <person name="Boomsma J."/>
            <person name="Zhang G."/>
        </authorList>
    </citation>
    <scope>NUCLEOTIDE SEQUENCE [LARGE SCALE GENOMIC DNA]</scope>
    <source>
        <strain evidence="2">Treedump-2</strain>
        <tissue evidence="2">Whole body</tissue>
    </source>
</reference>
<name>A0A195B9Y5_9HYME</name>
<gene>
    <name evidence="2" type="ORF">ALC53_08388</name>
</gene>
<protein>
    <submittedName>
        <fullName evidence="2">Uncharacterized protein</fullName>
    </submittedName>
</protein>
<dbReference type="Proteomes" id="UP000078540">
    <property type="component" value="Unassembled WGS sequence"/>
</dbReference>
<organism evidence="2 3">
    <name type="scientific">Atta colombica</name>
    <dbReference type="NCBI Taxonomy" id="520822"/>
    <lineage>
        <taxon>Eukaryota</taxon>
        <taxon>Metazoa</taxon>
        <taxon>Ecdysozoa</taxon>
        <taxon>Arthropoda</taxon>
        <taxon>Hexapoda</taxon>
        <taxon>Insecta</taxon>
        <taxon>Pterygota</taxon>
        <taxon>Neoptera</taxon>
        <taxon>Endopterygota</taxon>
        <taxon>Hymenoptera</taxon>
        <taxon>Apocrita</taxon>
        <taxon>Aculeata</taxon>
        <taxon>Formicoidea</taxon>
        <taxon>Formicidae</taxon>
        <taxon>Myrmicinae</taxon>
        <taxon>Atta</taxon>
    </lineage>
</organism>
<keyword evidence="3" id="KW-1185">Reference proteome</keyword>
<proteinExistence type="predicted"/>
<feature type="region of interest" description="Disordered" evidence="1">
    <location>
        <begin position="27"/>
        <end position="49"/>
    </location>
</feature>
<evidence type="ECO:0000313" key="3">
    <source>
        <dbReference type="Proteomes" id="UP000078540"/>
    </source>
</evidence>